<dbReference type="InterPro" id="IPR001967">
    <property type="entry name" value="Peptidase_S11_N"/>
</dbReference>
<evidence type="ECO:0000256" key="8">
    <source>
        <dbReference type="PIRSR" id="PIRSR618044-2"/>
    </source>
</evidence>
<keyword evidence="2" id="KW-0732">Signal</keyword>
<keyword evidence="6" id="KW-0961">Cell wall biogenesis/degradation</keyword>
<evidence type="ECO:0000313" key="12">
    <source>
        <dbReference type="Proteomes" id="UP000238322"/>
    </source>
</evidence>
<comment type="caution">
    <text evidence="11">The sequence shown here is derived from an EMBL/GenBank/DDBJ whole genome shotgun (WGS) entry which is preliminary data.</text>
</comment>
<dbReference type="Gene3D" id="3.40.710.10">
    <property type="entry name" value="DD-peptidase/beta-lactamase superfamily"/>
    <property type="match status" value="1"/>
</dbReference>
<name>A0A2S8FRU5_9BACT</name>
<dbReference type="GO" id="GO:0009252">
    <property type="term" value="P:peptidoglycan biosynthetic process"/>
    <property type="evidence" value="ECO:0007669"/>
    <property type="project" value="UniProtKB-KW"/>
</dbReference>
<dbReference type="GO" id="GO:0006508">
    <property type="term" value="P:proteolysis"/>
    <property type="evidence" value="ECO:0007669"/>
    <property type="project" value="InterPro"/>
</dbReference>
<dbReference type="InterPro" id="IPR032466">
    <property type="entry name" value="Metal_Hydrolase"/>
</dbReference>
<dbReference type="GO" id="GO:0009002">
    <property type="term" value="F:serine-type D-Ala-D-Ala carboxypeptidase activity"/>
    <property type="evidence" value="ECO:0007669"/>
    <property type="project" value="InterPro"/>
</dbReference>
<feature type="active site" description="Acyl-ester intermediate" evidence="7">
    <location>
        <position position="85"/>
    </location>
</feature>
<feature type="binding site" evidence="8">
    <location>
        <position position="263"/>
    </location>
    <ligand>
        <name>substrate</name>
    </ligand>
</feature>
<proteinExistence type="inferred from homology"/>
<dbReference type="GO" id="GO:0071555">
    <property type="term" value="P:cell wall organization"/>
    <property type="evidence" value="ECO:0007669"/>
    <property type="project" value="UniProtKB-KW"/>
</dbReference>
<dbReference type="InterPro" id="IPR008257">
    <property type="entry name" value="Pept_M19"/>
</dbReference>
<gene>
    <name evidence="11" type="ORF">C5Y83_14870</name>
</gene>
<dbReference type="PROSITE" id="PS51365">
    <property type="entry name" value="RENAL_DIPEPTIDASE_2"/>
    <property type="match status" value="1"/>
</dbReference>
<protein>
    <recommendedName>
        <fullName evidence="10">Peptidase S11 D-alanyl-D-alanine carboxypeptidase A N-terminal domain-containing protein</fullName>
    </recommendedName>
</protein>
<feature type="active site" description="Proton acceptor" evidence="7">
    <location>
        <position position="88"/>
    </location>
</feature>
<evidence type="ECO:0000256" key="6">
    <source>
        <dbReference type="ARBA" id="ARBA00023316"/>
    </source>
</evidence>
<dbReference type="InterPro" id="IPR012338">
    <property type="entry name" value="Beta-lactam/transpept-like"/>
</dbReference>
<comment type="similarity">
    <text evidence="1 9">Belongs to the peptidase S11 family.</text>
</comment>
<organism evidence="11 12">
    <name type="scientific">Blastopirellula marina</name>
    <dbReference type="NCBI Taxonomy" id="124"/>
    <lineage>
        <taxon>Bacteria</taxon>
        <taxon>Pseudomonadati</taxon>
        <taxon>Planctomycetota</taxon>
        <taxon>Planctomycetia</taxon>
        <taxon>Pirellulales</taxon>
        <taxon>Pirellulaceae</taxon>
        <taxon>Blastopirellula</taxon>
    </lineage>
</organism>
<evidence type="ECO:0000256" key="9">
    <source>
        <dbReference type="RuleBase" id="RU004016"/>
    </source>
</evidence>
<evidence type="ECO:0000256" key="4">
    <source>
        <dbReference type="ARBA" id="ARBA00022960"/>
    </source>
</evidence>
<dbReference type="PANTHER" id="PTHR10443:SF12">
    <property type="entry name" value="DIPEPTIDASE"/>
    <property type="match status" value="1"/>
</dbReference>
<sequence length="706" mass="78036">MTRIAPMLSNYFRHSTILSALFLFGVFFATHLSLAIADAPDALAKKIDPLDGPPVVTCDAWIVVDAKSGKRLDGWKDTERLHPASVTKMMTAILVNDVLEKDPDAINETITFSENADKTVGSTSDVNAGEKVSVGDLLYGLLLPSGNDASVAFAEHFGDRVGEESDAKGYDRFIEAMNQRAKSLGMDKTGYRNSHGLDHDEHLTTAADQAKLACEIMKSPILSKVVGTANYKTHVTKPDGSKREVEWDNTNRLLKYQNYLGIKTGTTSKAGACLASCCEREGDRRILIVLGSSGTDARYSDSRNLWRWTWTQTPPNSAKTDNKMTLSPEAKRIHESSLVIDGHNDLMWEVREKGDSSFEKIDIRKPQPKLHTDIPRLKAGNVGAQFWSVYVPATLDDDGTAFLTTLEQIALVKKMVELYPDQFELAMTVDDIERITKSGKLASLIGVEGGHCIQESLSNLNHLYDQGARYMTLTHSKNLSWADSSTDEEQTGGLSPFGVEVIQRMNRLGMMVDISHVSAKTMHAAMDVSKAPIIFSHSSARAVADSPRNVPDDVLKRVHDTEGLVMVNFYSAFVVPESAQRYSTRFALKQKLIDEVGLAEANVRMAKWDRENPMQLGTIEDVLDHIDHLVKVAGWEHVGLGADFDGVDALPEGLEDVSRYPYITQGLLDRGYTEEQIRGILGENLMRVMRKVEEVAAEMKQTTATP</sequence>
<dbReference type="CDD" id="cd01301">
    <property type="entry name" value="rDP_like"/>
    <property type="match status" value="1"/>
</dbReference>
<dbReference type="Pfam" id="PF00768">
    <property type="entry name" value="Peptidase_S11"/>
    <property type="match status" value="1"/>
</dbReference>
<dbReference type="SUPFAM" id="SSF51556">
    <property type="entry name" value="Metallo-dependent hydrolases"/>
    <property type="match status" value="1"/>
</dbReference>
<dbReference type="EMBL" id="PUHY01000010">
    <property type="protein sequence ID" value="PQO34780.1"/>
    <property type="molecule type" value="Genomic_DNA"/>
</dbReference>
<keyword evidence="4" id="KW-0133">Cell shape</keyword>
<evidence type="ECO:0000256" key="2">
    <source>
        <dbReference type="ARBA" id="ARBA00022729"/>
    </source>
</evidence>
<keyword evidence="5" id="KW-0573">Peptidoglycan synthesis</keyword>
<keyword evidence="3" id="KW-0378">Hydrolase</keyword>
<feature type="domain" description="Peptidase S11 D-alanyl-D-alanine carboxypeptidase A N-terminal" evidence="10">
    <location>
        <begin position="53"/>
        <end position="292"/>
    </location>
</feature>
<dbReference type="Gene3D" id="3.20.20.140">
    <property type="entry name" value="Metal-dependent hydrolases"/>
    <property type="match status" value="1"/>
</dbReference>
<dbReference type="PANTHER" id="PTHR10443">
    <property type="entry name" value="MICROSOMAL DIPEPTIDASE"/>
    <property type="match status" value="1"/>
</dbReference>
<dbReference type="Pfam" id="PF01244">
    <property type="entry name" value="Peptidase_M19"/>
    <property type="match status" value="1"/>
</dbReference>
<dbReference type="InterPro" id="IPR018044">
    <property type="entry name" value="Peptidase_S11"/>
</dbReference>
<accession>A0A2S8FRU5</accession>
<dbReference type="AlphaFoldDB" id="A0A2S8FRU5"/>
<dbReference type="PRINTS" id="PR00725">
    <property type="entry name" value="DADACBPTASE1"/>
</dbReference>
<evidence type="ECO:0000256" key="3">
    <source>
        <dbReference type="ARBA" id="ARBA00022801"/>
    </source>
</evidence>
<evidence type="ECO:0000256" key="5">
    <source>
        <dbReference type="ARBA" id="ARBA00022984"/>
    </source>
</evidence>
<dbReference type="GO" id="GO:0070573">
    <property type="term" value="F:metallodipeptidase activity"/>
    <property type="evidence" value="ECO:0007669"/>
    <property type="project" value="InterPro"/>
</dbReference>
<dbReference type="GO" id="GO:0008360">
    <property type="term" value="P:regulation of cell shape"/>
    <property type="evidence" value="ECO:0007669"/>
    <property type="project" value="UniProtKB-KW"/>
</dbReference>
<evidence type="ECO:0000313" key="11">
    <source>
        <dbReference type="EMBL" id="PQO34780.1"/>
    </source>
</evidence>
<evidence type="ECO:0000256" key="1">
    <source>
        <dbReference type="ARBA" id="ARBA00007164"/>
    </source>
</evidence>
<evidence type="ECO:0000256" key="7">
    <source>
        <dbReference type="PIRSR" id="PIRSR618044-1"/>
    </source>
</evidence>
<dbReference type="Proteomes" id="UP000238322">
    <property type="component" value="Unassembled WGS sequence"/>
</dbReference>
<dbReference type="SUPFAM" id="SSF56601">
    <property type="entry name" value="beta-lactamase/transpeptidase-like"/>
    <property type="match status" value="1"/>
</dbReference>
<evidence type="ECO:0000259" key="10">
    <source>
        <dbReference type="Pfam" id="PF00768"/>
    </source>
</evidence>
<feature type="active site" evidence="7">
    <location>
        <position position="145"/>
    </location>
</feature>
<reference evidence="11 12" key="1">
    <citation type="submission" date="2018-02" db="EMBL/GenBank/DDBJ databases">
        <title>Comparative genomes isolates from brazilian mangrove.</title>
        <authorList>
            <person name="Araujo J.E."/>
            <person name="Taketani R.G."/>
            <person name="Silva M.C.P."/>
            <person name="Loureco M.V."/>
            <person name="Andreote F.D."/>
        </authorList>
    </citation>
    <scope>NUCLEOTIDE SEQUENCE [LARGE SCALE GENOMIC DNA]</scope>
    <source>
        <strain evidence="11 12">Hex-1 MGV</strain>
    </source>
</reference>